<protein>
    <submittedName>
        <fullName evidence="2">Uncharacterized protein</fullName>
    </submittedName>
</protein>
<sequence length="221" mass="25301">MASQRQNIISNATANQRQRKAALPPLKSYFDADTLFRRLQDYGIRLEPAVNERESPSESPSTRNEPPQQSPSVTSLPETRKRKHGTTTTDTRRIFGSFSSELVDDCNYIDAIANKLRAIGEVEAELDTPEAKRILRMNEEIIDYHQEYDDMMAQMAQSLNQREEWQKCILARALDTTREIYAAFSSRNKLHKHLKEDTHTTQQAESDAVVGEDNSVYKPII</sequence>
<evidence type="ECO:0000313" key="3">
    <source>
        <dbReference type="Proteomes" id="UP000191612"/>
    </source>
</evidence>
<organism evidence="2 3">
    <name type="scientific">Penicillium solitum</name>
    <dbReference type="NCBI Taxonomy" id="60172"/>
    <lineage>
        <taxon>Eukaryota</taxon>
        <taxon>Fungi</taxon>
        <taxon>Dikarya</taxon>
        <taxon>Ascomycota</taxon>
        <taxon>Pezizomycotina</taxon>
        <taxon>Eurotiomycetes</taxon>
        <taxon>Eurotiomycetidae</taxon>
        <taxon>Eurotiales</taxon>
        <taxon>Aspergillaceae</taxon>
        <taxon>Penicillium</taxon>
    </lineage>
</organism>
<name>A0A1V6QV07_9EURO</name>
<feature type="region of interest" description="Disordered" evidence="1">
    <location>
        <begin position="46"/>
        <end position="88"/>
    </location>
</feature>
<gene>
    <name evidence="2" type="ORF">PENSOL_c035G01818</name>
</gene>
<keyword evidence="3" id="KW-1185">Reference proteome</keyword>
<reference evidence="3" key="1">
    <citation type="journal article" date="2017" name="Nat. Microbiol.">
        <title>Global analysis of biosynthetic gene clusters reveals vast potential of secondary metabolite production in Penicillium species.</title>
        <authorList>
            <person name="Nielsen J.C."/>
            <person name="Grijseels S."/>
            <person name="Prigent S."/>
            <person name="Ji B."/>
            <person name="Dainat J."/>
            <person name="Nielsen K.F."/>
            <person name="Frisvad J.C."/>
            <person name="Workman M."/>
            <person name="Nielsen J."/>
        </authorList>
    </citation>
    <scope>NUCLEOTIDE SEQUENCE [LARGE SCALE GENOMIC DNA]</scope>
    <source>
        <strain evidence="3">IBT 29525</strain>
    </source>
</reference>
<dbReference type="Proteomes" id="UP000191612">
    <property type="component" value="Unassembled WGS sequence"/>
</dbReference>
<feature type="compositionally biased region" description="Polar residues" evidence="1">
    <location>
        <begin position="1"/>
        <end position="16"/>
    </location>
</feature>
<feature type="compositionally biased region" description="Low complexity" evidence="1">
    <location>
        <begin position="57"/>
        <end position="67"/>
    </location>
</feature>
<evidence type="ECO:0000313" key="2">
    <source>
        <dbReference type="EMBL" id="OQD93038.1"/>
    </source>
</evidence>
<comment type="caution">
    <text evidence="2">The sequence shown here is derived from an EMBL/GenBank/DDBJ whole genome shotgun (WGS) entry which is preliminary data.</text>
</comment>
<accession>A0A1V6QV07</accession>
<dbReference type="AlphaFoldDB" id="A0A1V6QV07"/>
<proteinExistence type="predicted"/>
<feature type="region of interest" description="Disordered" evidence="1">
    <location>
        <begin position="1"/>
        <end position="24"/>
    </location>
</feature>
<dbReference type="EMBL" id="MDYO01000035">
    <property type="protein sequence ID" value="OQD93038.1"/>
    <property type="molecule type" value="Genomic_DNA"/>
</dbReference>
<evidence type="ECO:0000256" key="1">
    <source>
        <dbReference type="SAM" id="MobiDB-lite"/>
    </source>
</evidence>